<evidence type="ECO:0000313" key="7">
    <source>
        <dbReference type="Proteomes" id="UP000595095"/>
    </source>
</evidence>
<dbReference type="AlphaFoldDB" id="A0A7S9E0F5"/>
<evidence type="ECO:0000313" key="6">
    <source>
        <dbReference type="EMBL" id="QPG07227.1"/>
    </source>
</evidence>
<protein>
    <submittedName>
        <fullName evidence="6">Glycosyltransferase</fullName>
    </submittedName>
</protein>
<dbReference type="InterPro" id="IPR050834">
    <property type="entry name" value="Glycosyltransf_2"/>
</dbReference>
<evidence type="ECO:0000256" key="4">
    <source>
        <dbReference type="SAM" id="Phobius"/>
    </source>
</evidence>
<evidence type="ECO:0000256" key="2">
    <source>
        <dbReference type="ARBA" id="ARBA00022676"/>
    </source>
</evidence>
<feature type="transmembrane region" description="Helical" evidence="4">
    <location>
        <begin position="234"/>
        <end position="254"/>
    </location>
</feature>
<keyword evidence="4" id="KW-0472">Membrane</keyword>
<dbReference type="PANTHER" id="PTHR43685">
    <property type="entry name" value="GLYCOSYLTRANSFERASE"/>
    <property type="match status" value="1"/>
</dbReference>
<sequence>MALTTYDNDPEGWLAQAIDSVLTQSFSDFALLIVINGPVAASKTSMLLKFAEQDERIIVAQNGHNEGLAACMNQAIEWMLGYDNYQFFVRMDADDICHPERLLKQYNFMQLHKKVAILGTALTEINEAGQKVGSRVMPASNNVIVRMLPRRCTLNHPTVMMRREVFCQGHRYDSQLMNTQDYFLWIELAAAGYEFRNLRERLLEFRRVNDFYKRRGLAKSVNEFKARFQAMRRLHRFTVFNVAYACSVLMLRLMPAQVIKLAYKLDRVLLEKLIRH</sequence>
<dbReference type="Pfam" id="PF00535">
    <property type="entry name" value="Glycos_transf_2"/>
    <property type="match status" value="1"/>
</dbReference>
<proteinExistence type="inferred from homology"/>
<dbReference type="EMBL" id="CP064795">
    <property type="protein sequence ID" value="QPG07227.1"/>
    <property type="molecule type" value="Genomic_DNA"/>
</dbReference>
<dbReference type="Gene3D" id="3.90.550.10">
    <property type="entry name" value="Spore Coat Polysaccharide Biosynthesis Protein SpsA, Chain A"/>
    <property type="match status" value="1"/>
</dbReference>
<evidence type="ECO:0000259" key="5">
    <source>
        <dbReference type="Pfam" id="PF00535"/>
    </source>
</evidence>
<dbReference type="KEGG" id="smaa:IT774_12910"/>
<dbReference type="InterPro" id="IPR001173">
    <property type="entry name" value="Glyco_trans_2-like"/>
</dbReference>
<keyword evidence="3 6" id="KW-0808">Transferase</keyword>
<name>A0A7S9E0F5_9ALTE</name>
<reference evidence="6 7" key="1">
    <citation type="submission" date="2020-11" db="EMBL/GenBank/DDBJ databases">
        <title>Complete genome sequence for Salinimonas sp. strain G2-b.</title>
        <authorList>
            <person name="Park S.-J."/>
        </authorList>
    </citation>
    <scope>NUCLEOTIDE SEQUENCE [LARGE SCALE GENOMIC DNA]</scope>
    <source>
        <strain evidence="6 7">G2-b</strain>
    </source>
</reference>
<keyword evidence="4" id="KW-1133">Transmembrane helix</keyword>
<dbReference type="Proteomes" id="UP000595095">
    <property type="component" value="Chromosome"/>
</dbReference>
<gene>
    <name evidence="6" type="ORF">IT774_12910</name>
</gene>
<comment type="similarity">
    <text evidence="1">Belongs to the glycosyltransferase 2 family.</text>
</comment>
<accession>A0A7S9E0F5</accession>
<dbReference type="SUPFAM" id="SSF53448">
    <property type="entry name" value="Nucleotide-diphospho-sugar transferases"/>
    <property type="match status" value="1"/>
</dbReference>
<dbReference type="GO" id="GO:0016757">
    <property type="term" value="F:glycosyltransferase activity"/>
    <property type="evidence" value="ECO:0007669"/>
    <property type="project" value="UniProtKB-KW"/>
</dbReference>
<feature type="domain" description="Glycosyltransferase 2-like" evidence="5">
    <location>
        <begin position="4"/>
        <end position="163"/>
    </location>
</feature>
<dbReference type="InterPro" id="IPR029044">
    <property type="entry name" value="Nucleotide-diphossugar_trans"/>
</dbReference>
<dbReference type="PANTHER" id="PTHR43685:SF5">
    <property type="entry name" value="GLYCOSYLTRANSFERASE EPSE-RELATED"/>
    <property type="match status" value="1"/>
</dbReference>
<keyword evidence="4" id="KW-0812">Transmembrane</keyword>
<evidence type="ECO:0000256" key="3">
    <source>
        <dbReference type="ARBA" id="ARBA00022679"/>
    </source>
</evidence>
<evidence type="ECO:0000256" key="1">
    <source>
        <dbReference type="ARBA" id="ARBA00006739"/>
    </source>
</evidence>
<keyword evidence="7" id="KW-1185">Reference proteome</keyword>
<organism evidence="6 7">
    <name type="scientific">Salinimonas marina</name>
    <dbReference type="NCBI Taxonomy" id="2785918"/>
    <lineage>
        <taxon>Bacteria</taxon>
        <taxon>Pseudomonadati</taxon>
        <taxon>Pseudomonadota</taxon>
        <taxon>Gammaproteobacteria</taxon>
        <taxon>Alteromonadales</taxon>
        <taxon>Alteromonadaceae</taxon>
        <taxon>Alteromonas/Salinimonas group</taxon>
        <taxon>Salinimonas</taxon>
    </lineage>
</organism>
<keyword evidence="2" id="KW-0328">Glycosyltransferase</keyword>